<name>A0A1S9ZKI7_9GAMM</name>
<dbReference type="AlphaFoldDB" id="A0A1S9ZKI7"/>
<dbReference type="GO" id="GO:0003677">
    <property type="term" value="F:DNA binding"/>
    <property type="evidence" value="ECO:0007669"/>
    <property type="project" value="InterPro"/>
</dbReference>
<protein>
    <recommendedName>
        <fullName evidence="3">Cro/Cl family transcriptional regulator</fullName>
    </recommendedName>
</protein>
<dbReference type="RefSeq" id="WP_049237232.1">
    <property type="nucleotide sequence ID" value="NZ_JVLO01000016.1"/>
</dbReference>
<gene>
    <name evidence="1" type="ORF">B0180_05515</name>
</gene>
<reference evidence="1 2" key="1">
    <citation type="submission" date="2017-02" db="EMBL/GenBank/DDBJ databases">
        <title>Draft genome sequence of Moraxella canis CCUG 8415A type strain.</title>
        <authorList>
            <person name="Engstrom-Jakobsson H."/>
            <person name="Salva-Serra F."/>
            <person name="Thorell K."/>
            <person name="Gonzales-Siles L."/>
            <person name="Karlsson R."/>
            <person name="Boulund F."/>
            <person name="Engstrand L."/>
            <person name="Moore E."/>
        </authorList>
    </citation>
    <scope>NUCLEOTIDE SEQUENCE [LARGE SCALE GENOMIC DNA]</scope>
    <source>
        <strain evidence="1 2">CCUG 8415A</strain>
    </source>
</reference>
<dbReference type="Pfam" id="PF15943">
    <property type="entry name" value="YdaS_toxin"/>
    <property type="match status" value="1"/>
</dbReference>
<organism evidence="1 2">
    <name type="scientific">Moraxella canis</name>
    <dbReference type="NCBI Taxonomy" id="90239"/>
    <lineage>
        <taxon>Bacteria</taxon>
        <taxon>Pseudomonadati</taxon>
        <taxon>Pseudomonadota</taxon>
        <taxon>Gammaproteobacteria</taxon>
        <taxon>Moraxellales</taxon>
        <taxon>Moraxellaceae</taxon>
        <taxon>Moraxella</taxon>
    </lineage>
</organism>
<dbReference type="Proteomes" id="UP000190322">
    <property type="component" value="Unassembled WGS sequence"/>
</dbReference>
<dbReference type="InterPro" id="IPR010982">
    <property type="entry name" value="Lambda_DNA-bd_dom_sf"/>
</dbReference>
<proteinExistence type="predicted"/>
<evidence type="ECO:0008006" key="3">
    <source>
        <dbReference type="Google" id="ProtNLM"/>
    </source>
</evidence>
<dbReference type="OrthoDB" id="7007021at2"/>
<dbReference type="EMBL" id="MUXT01000006">
    <property type="protein sequence ID" value="OOR83900.1"/>
    <property type="molecule type" value="Genomic_DNA"/>
</dbReference>
<accession>A0A1S9ZKI7</accession>
<sequence length="71" mass="7885">MKKSAIIEKLISEFGSQTKLAKAIGVEQGTVTGWLYQKHGVKELNALKIEKITNGKFRAVDLCPRLAELDK</sequence>
<dbReference type="Gene3D" id="1.10.260.40">
    <property type="entry name" value="lambda repressor-like DNA-binding domains"/>
    <property type="match status" value="1"/>
</dbReference>
<comment type="caution">
    <text evidence="1">The sequence shown here is derived from an EMBL/GenBank/DDBJ whole genome shotgun (WGS) entry which is preliminary data.</text>
</comment>
<dbReference type="SUPFAM" id="SSF47413">
    <property type="entry name" value="lambda repressor-like DNA-binding domains"/>
    <property type="match status" value="1"/>
</dbReference>
<evidence type="ECO:0000313" key="1">
    <source>
        <dbReference type="EMBL" id="OOR83900.1"/>
    </source>
</evidence>
<dbReference type="InterPro" id="IPR031856">
    <property type="entry name" value="YdaS_toxin-like"/>
</dbReference>
<evidence type="ECO:0000313" key="2">
    <source>
        <dbReference type="Proteomes" id="UP000190322"/>
    </source>
</evidence>